<keyword evidence="2" id="KW-1185">Reference proteome</keyword>
<reference evidence="1 2" key="2">
    <citation type="submission" date="2018-06" db="EMBL/GenBank/DDBJ databases">
        <title>Sequencing of bacterial isolates from soil warming experiment in Harvard Forest, Massachusetts, USA.</title>
        <authorList>
            <person name="Deangelis K.PhD."/>
        </authorList>
    </citation>
    <scope>NUCLEOTIDE SEQUENCE [LARGE SCALE GENOMIC DNA]</scope>
    <source>
        <strain evidence="1 2">GAS496</strain>
    </source>
</reference>
<evidence type="ECO:0000313" key="1">
    <source>
        <dbReference type="EMBL" id="PXX08810.1"/>
    </source>
</evidence>
<protein>
    <submittedName>
        <fullName evidence="1">Uncharacterized protein</fullName>
    </submittedName>
</protein>
<proteinExistence type="predicted"/>
<dbReference type="RefSeq" id="WP_110316443.1">
    <property type="nucleotide sequence ID" value="NZ_QJJU01000007.1"/>
</dbReference>
<sequence>MSSGKPNILVIWDDDIGSSAEDRTIAELLLPRGVLKCRTTDEVSTEPVDTKRMETIDHAVKHCRNS</sequence>
<name>A0A318HHA3_9MYCO</name>
<gene>
    <name evidence="1" type="ORF">C8E89_107115</name>
</gene>
<evidence type="ECO:0000313" key="2">
    <source>
        <dbReference type="Proteomes" id="UP000247781"/>
    </source>
</evidence>
<accession>A0A318HHA3</accession>
<comment type="caution">
    <text evidence="1">The sequence shown here is derived from an EMBL/GenBank/DDBJ whole genome shotgun (WGS) entry which is preliminary data.</text>
</comment>
<dbReference type="AlphaFoldDB" id="A0A318HHA3"/>
<organism evidence="1 2">
    <name type="scientific">Mycolicibacterium moriokaense</name>
    <dbReference type="NCBI Taxonomy" id="39691"/>
    <lineage>
        <taxon>Bacteria</taxon>
        <taxon>Bacillati</taxon>
        <taxon>Actinomycetota</taxon>
        <taxon>Actinomycetes</taxon>
        <taxon>Mycobacteriales</taxon>
        <taxon>Mycobacteriaceae</taxon>
        <taxon>Mycolicibacterium</taxon>
    </lineage>
</organism>
<dbReference type="Proteomes" id="UP000247781">
    <property type="component" value="Unassembled WGS sequence"/>
</dbReference>
<reference evidence="2" key="1">
    <citation type="submission" date="2018-05" db="EMBL/GenBank/DDBJ databases">
        <authorList>
            <person name="Deangelis K."/>
            <person name="Huntemann M."/>
            <person name="Clum A."/>
            <person name="Pillay M."/>
            <person name="Palaniappan K."/>
            <person name="Varghese N."/>
            <person name="Mikhailova N."/>
            <person name="Stamatis D."/>
            <person name="Reddy T."/>
            <person name="Daum C."/>
            <person name="Shapiro N."/>
            <person name="Ivanova N."/>
            <person name="Kyrpides N."/>
            <person name="Woyke T."/>
        </authorList>
    </citation>
    <scope>NUCLEOTIDE SEQUENCE [LARGE SCALE GENOMIC DNA]</scope>
    <source>
        <strain evidence="2">GAS496</strain>
    </source>
</reference>
<dbReference type="EMBL" id="QJJU01000007">
    <property type="protein sequence ID" value="PXX08810.1"/>
    <property type="molecule type" value="Genomic_DNA"/>
</dbReference>